<dbReference type="EMBL" id="VDDB01000003">
    <property type="protein sequence ID" value="TNB99701.1"/>
    <property type="molecule type" value="Genomic_DNA"/>
</dbReference>
<dbReference type="GO" id="GO:0043103">
    <property type="term" value="P:hypoxanthine salvage"/>
    <property type="evidence" value="ECO:0007669"/>
    <property type="project" value="TreeGrafter"/>
</dbReference>
<dbReference type="InterPro" id="IPR006330">
    <property type="entry name" value="Ado/ade_deaminase"/>
</dbReference>
<dbReference type="GO" id="GO:0006154">
    <property type="term" value="P:adenosine catabolic process"/>
    <property type="evidence" value="ECO:0007669"/>
    <property type="project" value="TreeGrafter"/>
</dbReference>
<dbReference type="AlphaFoldDB" id="A0A5C4L5C1"/>
<dbReference type="PANTHER" id="PTHR11409:SF43">
    <property type="entry name" value="ADENOSINE DEAMINASE"/>
    <property type="match status" value="1"/>
</dbReference>
<evidence type="ECO:0008006" key="3">
    <source>
        <dbReference type="Google" id="ProtNLM"/>
    </source>
</evidence>
<dbReference type="PANTHER" id="PTHR11409">
    <property type="entry name" value="ADENOSINE DEAMINASE"/>
    <property type="match status" value="1"/>
</dbReference>
<dbReference type="RefSeq" id="WP_139053672.1">
    <property type="nucleotide sequence ID" value="NZ_VDDB01000003.1"/>
</dbReference>
<comment type="caution">
    <text evidence="1">The sequence shown here is derived from an EMBL/GenBank/DDBJ whole genome shotgun (WGS) entry which is preliminary data.</text>
</comment>
<dbReference type="Proteomes" id="UP000306272">
    <property type="component" value="Unassembled WGS sequence"/>
</dbReference>
<evidence type="ECO:0000313" key="1">
    <source>
        <dbReference type="EMBL" id="TNB99701.1"/>
    </source>
</evidence>
<dbReference type="GO" id="GO:0046103">
    <property type="term" value="P:inosine biosynthetic process"/>
    <property type="evidence" value="ECO:0007669"/>
    <property type="project" value="TreeGrafter"/>
</dbReference>
<dbReference type="GO" id="GO:0004000">
    <property type="term" value="F:adenosine deaminase activity"/>
    <property type="evidence" value="ECO:0007669"/>
    <property type="project" value="TreeGrafter"/>
</dbReference>
<dbReference type="Gene3D" id="3.20.20.140">
    <property type="entry name" value="Metal-dependent hydrolases"/>
    <property type="match status" value="2"/>
</dbReference>
<gene>
    <name evidence="1" type="ORF">FHG55_02980</name>
</gene>
<reference evidence="1" key="1">
    <citation type="submission" date="2019-06" db="EMBL/GenBank/DDBJ databases">
        <title>Pseudomonas-derived Butenolides : (Bio)synthesis of Styrolides.</title>
        <authorList>
            <person name="Klapper M."/>
            <person name="Chowdhury S."/>
            <person name="Stallforth P."/>
        </authorList>
    </citation>
    <scope>NUCLEOTIDE SEQUENCE [LARGE SCALE GENOMIC DNA]</scope>
    <source>
        <strain evidence="1">EC-S101</strain>
    </source>
</reference>
<dbReference type="GO" id="GO:0005829">
    <property type="term" value="C:cytosol"/>
    <property type="evidence" value="ECO:0007669"/>
    <property type="project" value="TreeGrafter"/>
</dbReference>
<keyword evidence="2" id="KW-1185">Reference proteome</keyword>
<protein>
    <recommendedName>
        <fullName evidence="3">Adenosine deaminase</fullName>
    </recommendedName>
</protein>
<sequence>MLIRSTPERALGALLGGELAANKLYEHLAELAKEVAAAVRSDDSNTDDVGRSLPKGKAAPARPTLKLGILREQLRLAIQGDVDLRTGRSSRMNESELTANTICSHSFLESPEIPAFDDLIHAVLINTGGGLHFRDVLVQRYAEVVSELDPTLLVAWHLVKRTATKGQGKRATLEQSVARLTTMFVGPRFHALPFAETHVHLHGIAGDDVVLAQIILGHKWPFTDNKLPDQETNQIRRIRRIRRTLMTLVGIWGKDDAIEPHVPEERTVDLLKACWDDAEMVAPNPTIDWDIMERGIVIEGEDVAANELYSSTTPDKGKQPVTSKWLLRRLAGSARKHELQRAWIWLFILLFRTYRVKKNKPMTRALLLLMVADIMVLRRQMLMNGNGLRRFTTDVFHSPLRNEAAVHERWQETSMSETARRLFANPGDKAEIKICSGSLKTRDAAESFARAAHSHILTLASKDAPQQASSGVAHSRSHWHFCAHFNRVKESSRSELWKQARVLRDSLLSADRWDLGLPCWDFQSDGQGLLVLPAELIRGLDVVGDETRWSIEMFAPMLRWLRSTAATNDPLNESIPSQEAILQLHLSIHAGEDYAHPLSGLRNVDEAVKFCEMRSGDRLGHALSLGIPPDEWLHRHSEALLSVDEHFDNLVWAWRKAVELRHLKEARRVRPRLESRIARMLPHVSWFPWKEETPAPSLVDMNNLYGAWELRKNCLYLAVHEIHAGIGDSKLNAGVPDMLRLREEIAHPSMSTAESLFILRARHLESKSPTDTQKPVRHVRLTVMRHQHVTRGQRRLESLDTDANSYLHDHDDGDDLRFMLALQDACIERYAKLGLSIETNPTSNVYIGQLQTHSDHPIYRWNPPNLGDLEHGARFNQFNLRERPMPVTVNTDDPGMIPTTLRMEYHLIHEAAISRGHPKHVADKWIEELRQRGIKHFEDVH</sequence>
<evidence type="ECO:0000313" key="2">
    <source>
        <dbReference type="Proteomes" id="UP000306272"/>
    </source>
</evidence>
<accession>A0A5C4L5C1</accession>
<organism evidence="1 2">
    <name type="scientific">Pseudomonas jessenii</name>
    <dbReference type="NCBI Taxonomy" id="77298"/>
    <lineage>
        <taxon>Bacteria</taxon>
        <taxon>Pseudomonadati</taxon>
        <taxon>Pseudomonadota</taxon>
        <taxon>Gammaproteobacteria</taxon>
        <taxon>Pseudomonadales</taxon>
        <taxon>Pseudomonadaceae</taxon>
        <taxon>Pseudomonas</taxon>
    </lineage>
</organism>
<dbReference type="SUPFAM" id="SSF51556">
    <property type="entry name" value="Metallo-dependent hydrolases"/>
    <property type="match status" value="1"/>
</dbReference>
<dbReference type="NCBIfam" id="NF041744">
    <property type="entry name" value="RdrB"/>
    <property type="match status" value="1"/>
</dbReference>
<name>A0A5C4L5C1_PSEJE</name>
<proteinExistence type="predicted"/>
<dbReference type="InterPro" id="IPR032466">
    <property type="entry name" value="Metal_Hydrolase"/>
</dbReference>